<feature type="domain" description="Phage protein Gp138 N-terminal" evidence="3">
    <location>
        <begin position="1068"/>
        <end position="1164"/>
    </location>
</feature>
<evidence type="ECO:0008006" key="8">
    <source>
        <dbReference type="Google" id="ProtNLM"/>
    </source>
</evidence>
<dbReference type="AlphaFoldDB" id="A0A9P6ULH0"/>
<name>A0A9P6ULH0_9FUNG</name>
<proteinExistence type="predicted"/>
<feature type="transmembrane region" description="Helical" evidence="2">
    <location>
        <begin position="309"/>
        <end position="330"/>
    </location>
</feature>
<feature type="domain" description="Dit-like phage tail protein N-terminal" evidence="4">
    <location>
        <begin position="582"/>
        <end position="688"/>
    </location>
</feature>
<dbReference type="Pfam" id="PF22479">
    <property type="entry name" value="Pam3_gp18"/>
    <property type="match status" value="1"/>
</dbReference>
<evidence type="ECO:0000313" key="7">
    <source>
        <dbReference type="Proteomes" id="UP000823405"/>
    </source>
</evidence>
<dbReference type="Pfam" id="PF18352">
    <property type="entry name" value="Gp138_N"/>
    <property type="match status" value="1"/>
</dbReference>
<organism evidence="6 7">
    <name type="scientific">Linnemannia gamsii</name>
    <dbReference type="NCBI Taxonomy" id="64522"/>
    <lineage>
        <taxon>Eukaryota</taxon>
        <taxon>Fungi</taxon>
        <taxon>Fungi incertae sedis</taxon>
        <taxon>Mucoromycota</taxon>
        <taxon>Mortierellomycotina</taxon>
        <taxon>Mortierellomycetes</taxon>
        <taxon>Mortierellales</taxon>
        <taxon>Mortierellaceae</taxon>
        <taxon>Linnemannia</taxon>
    </lineage>
</organism>
<keyword evidence="2" id="KW-0812">Transmembrane</keyword>
<evidence type="ECO:0000256" key="2">
    <source>
        <dbReference type="SAM" id="Phobius"/>
    </source>
</evidence>
<keyword evidence="1" id="KW-0175">Coiled coil</keyword>
<comment type="caution">
    <text evidence="6">The sequence shown here is derived from an EMBL/GenBank/DDBJ whole genome shotgun (WGS) entry which is preliminary data.</text>
</comment>
<feature type="transmembrane region" description="Helical" evidence="2">
    <location>
        <begin position="242"/>
        <end position="262"/>
    </location>
</feature>
<keyword evidence="2" id="KW-1133">Transmembrane helix</keyword>
<dbReference type="Gene3D" id="2.40.50.230">
    <property type="entry name" value="Gp5 N-terminal domain"/>
    <property type="match status" value="1"/>
</dbReference>
<dbReference type="Pfam" id="PF22759">
    <property type="entry name" value="E217_GP41"/>
    <property type="match status" value="1"/>
</dbReference>
<feature type="coiled-coil region" evidence="1">
    <location>
        <begin position="15"/>
        <end position="42"/>
    </location>
</feature>
<protein>
    <recommendedName>
        <fullName evidence="8">Phage tail tape measure protein</fullName>
    </recommendedName>
</protein>
<dbReference type="EMBL" id="JAAAIN010000862">
    <property type="protein sequence ID" value="KAG0310257.1"/>
    <property type="molecule type" value="Genomic_DNA"/>
</dbReference>
<evidence type="ECO:0000313" key="6">
    <source>
        <dbReference type="EMBL" id="KAG0310257.1"/>
    </source>
</evidence>
<gene>
    <name evidence="6" type="ORF">BGZ97_012687</name>
</gene>
<dbReference type="Proteomes" id="UP000823405">
    <property type="component" value="Unassembled WGS sequence"/>
</dbReference>
<evidence type="ECO:0000256" key="1">
    <source>
        <dbReference type="SAM" id="Coils"/>
    </source>
</evidence>
<evidence type="ECO:0000259" key="5">
    <source>
        <dbReference type="Pfam" id="PF22479"/>
    </source>
</evidence>
<dbReference type="InterPro" id="IPR041599">
    <property type="entry name" value="Gp138_N"/>
</dbReference>
<dbReference type="InterPro" id="IPR054252">
    <property type="entry name" value="Pam3_gp18"/>
</dbReference>
<feature type="domain" description="Cyanophage baseplate Pam3 plug gp18" evidence="5">
    <location>
        <begin position="690"/>
        <end position="774"/>
    </location>
</feature>
<accession>A0A9P6ULH0</accession>
<feature type="transmembrane region" description="Helical" evidence="2">
    <location>
        <begin position="282"/>
        <end position="302"/>
    </location>
</feature>
<evidence type="ECO:0000259" key="4">
    <source>
        <dbReference type="Pfam" id="PF21821"/>
    </source>
</evidence>
<dbReference type="InterPro" id="IPR054496">
    <property type="entry name" value="E217_GP41"/>
</dbReference>
<feature type="transmembrane region" description="Helical" evidence="2">
    <location>
        <begin position="53"/>
        <end position="79"/>
    </location>
</feature>
<reference evidence="6" key="1">
    <citation type="journal article" date="2020" name="Fungal Divers.">
        <title>Resolving the Mortierellaceae phylogeny through synthesis of multi-gene phylogenetics and phylogenomics.</title>
        <authorList>
            <person name="Vandepol N."/>
            <person name="Liber J."/>
            <person name="Desiro A."/>
            <person name="Na H."/>
            <person name="Kennedy M."/>
            <person name="Barry K."/>
            <person name="Grigoriev I.V."/>
            <person name="Miller A.N."/>
            <person name="O'Donnell K."/>
            <person name="Stajich J.E."/>
            <person name="Bonito G."/>
        </authorList>
    </citation>
    <scope>NUCLEOTIDE SEQUENCE</scope>
    <source>
        <strain evidence="6">NVP60</strain>
    </source>
</reference>
<dbReference type="InterPro" id="IPR037026">
    <property type="entry name" value="Vgr_OB-fold_dom_sf"/>
</dbReference>
<dbReference type="InterPro" id="IPR048494">
    <property type="entry name" value="Dit-like_N"/>
</dbReference>
<dbReference type="Pfam" id="PF21821">
    <property type="entry name" value="Dit_like"/>
    <property type="match status" value="1"/>
</dbReference>
<keyword evidence="7" id="KW-1185">Reference proteome</keyword>
<keyword evidence="2" id="KW-0472">Membrane</keyword>
<sequence>MSILETFYILFEADAKSVKKGAQEAEKATDSLEKKIKSADLTALQLGKSFKSLIGVATTALAGVLSVGALVSGVAHAVANASEISKSANALKIEFDTLQAWSEAAKRAGGSGTVFRQSLINLNDKLTEFAKTGKGEIGPLLQQLGVHFRNVNGTLKTTPQLLLDVAKSFEPLSKIESAELGKKMGLDEATITLLQKGQSAIEDQIKRHKELGVLTKADAQTSKQYTEQLDKTKIALGELGQVFRYMFTTVATTVMPTLTWLLKKFEAITLYLSNHQDLVKGFFVGLALVLTTMYLPAVLSAAAATFALIAPYLLIGAAIAAVSALFALAYEDVKAFLDGNDSLLGELSKRWPIIGEVVHAVANTFSFLFDLVKAGLIFITDLINKPEKAFERFSETVCAAFDTLLNKMPALKSAVTLIGNMFKQVSGTVKAAWNGIAAAIEAVISVATRGLKIISNALGQVKSFLGMGGTASAPDGKALNAAKTSVNQASLISGKEALASTMTPLSAQTSNSITHANRSVNKNTNVQTGPITIHTQASDGASIKQELSKGLERELSTALHHFDDGVAAFAQCFVDARPIKATVKESSKTMEHPIESGATITDHRIILPVEIELSMMLPSTAYRNTYPQIREAYLNGQLFSVQTKTSRYPNMLITEMPHEEDPAIFDSIMLTLKLKEVLLVKAQYEKLPPQKIPLIAMANQSLSIRLDDRRYEITIQATGGVMAATITRDETLLVQGMRCHPRVPLLPKYKEDDAGNFIFETESGEYPDYTKFETKKSWKPSVNELDPRIVRIGIEINGKLKTYDNLTISASGTKFANALQNEADIRVANLSKPDREYLLTETSSFNRNRALKRIMLDAGRRSTGLSPVFIGDISSCLPSQPPDITLIFKASTGQFQKGNIIARSQAAKVPLSTIARQIANDLGLALRFEAIDKHIANYAFTGSALKQIERLGEVDGVNAFADDHTLVVKNSHTPLRGEARLLSESTGLIGIPELTEYGVKVKYLLDTTTHLGGALTIDSKLNPAASGHYDKWMSNNAIPSHDPANTGGLAGTLREVFKKFIQGVDGMLPAKIVTYDRKRNLATVQPQVMVLTTENQTVARPLFASLPVLALGGGNFVLSFPLKPGDRGWIKANDRDISLYLQSGLEAVPNTQRLHCFADGVFIPDVMRYYSIAEEDAANAVLQSTDGKVRISLSSDKIKITAPTIELQAAEVNCTGNLTTDGRVIGRGGVTFGDTPAESHCHSGVRSGIDISGGPV</sequence>
<evidence type="ECO:0000259" key="3">
    <source>
        <dbReference type="Pfam" id="PF18352"/>
    </source>
</evidence>